<feature type="chain" id="PRO_5036460668" description="Mos1 transposase HTH domain-containing protein" evidence="1">
    <location>
        <begin position="24"/>
        <end position="68"/>
    </location>
</feature>
<evidence type="ECO:0000256" key="1">
    <source>
        <dbReference type="SAM" id="SignalP"/>
    </source>
</evidence>
<comment type="caution">
    <text evidence="3">The sequence shown here is derived from an EMBL/GenBank/DDBJ whole genome shotgun (WGS) entry which is preliminary data.</text>
</comment>
<evidence type="ECO:0000313" key="4">
    <source>
        <dbReference type="Proteomes" id="UP000887116"/>
    </source>
</evidence>
<accession>A0A8X6IWZ3</accession>
<reference evidence="3" key="1">
    <citation type="submission" date="2020-07" db="EMBL/GenBank/DDBJ databases">
        <title>Multicomponent nature underlies the extraordinary mechanical properties of spider dragline silk.</title>
        <authorList>
            <person name="Kono N."/>
            <person name="Nakamura H."/>
            <person name="Mori M."/>
            <person name="Yoshida Y."/>
            <person name="Ohtoshi R."/>
            <person name="Malay A.D."/>
            <person name="Moran D.A.P."/>
            <person name="Tomita M."/>
            <person name="Numata K."/>
            <person name="Arakawa K."/>
        </authorList>
    </citation>
    <scope>NUCLEOTIDE SEQUENCE</scope>
</reference>
<dbReference type="AlphaFoldDB" id="A0A8X6IWZ3"/>
<name>A0A8X6IWZ3_TRICU</name>
<feature type="signal peptide" evidence="1">
    <location>
        <begin position="1"/>
        <end position="23"/>
    </location>
</feature>
<sequence>MVWLGKQHFRHLLFFAFYQAQKAAEVAWYICNVYGKVVLLQSTSWKWFVKFKNADFEVNDTLRTESTF</sequence>
<dbReference type="Pfam" id="PF17906">
    <property type="entry name" value="HTH_48"/>
    <property type="match status" value="1"/>
</dbReference>
<dbReference type="Gene3D" id="1.10.10.1450">
    <property type="match status" value="1"/>
</dbReference>
<keyword evidence="1" id="KW-0732">Signal</keyword>
<dbReference type="OrthoDB" id="10046483at2759"/>
<proteinExistence type="predicted"/>
<dbReference type="EMBL" id="BMAO01015581">
    <property type="protein sequence ID" value="GFR02723.1"/>
    <property type="molecule type" value="Genomic_DNA"/>
</dbReference>
<feature type="domain" description="Mos1 transposase HTH" evidence="2">
    <location>
        <begin position="6"/>
        <end position="53"/>
    </location>
</feature>
<organism evidence="3 4">
    <name type="scientific">Trichonephila clavata</name>
    <name type="common">Joro spider</name>
    <name type="synonym">Nephila clavata</name>
    <dbReference type="NCBI Taxonomy" id="2740835"/>
    <lineage>
        <taxon>Eukaryota</taxon>
        <taxon>Metazoa</taxon>
        <taxon>Ecdysozoa</taxon>
        <taxon>Arthropoda</taxon>
        <taxon>Chelicerata</taxon>
        <taxon>Arachnida</taxon>
        <taxon>Araneae</taxon>
        <taxon>Araneomorphae</taxon>
        <taxon>Entelegynae</taxon>
        <taxon>Araneoidea</taxon>
        <taxon>Nephilidae</taxon>
        <taxon>Trichonephila</taxon>
    </lineage>
</organism>
<gene>
    <name evidence="3" type="ORF">TNCT_559981</name>
</gene>
<keyword evidence="4" id="KW-1185">Reference proteome</keyword>
<protein>
    <recommendedName>
        <fullName evidence="2">Mos1 transposase HTH domain-containing protein</fullName>
    </recommendedName>
</protein>
<evidence type="ECO:0000313" key="3">
    <source>
        <dbReference type="EMBL" id="GFR02723.1"/>
    </source>
</evidence>
<dbReference type="InterPro" id="IPR041426">
    <property type="entry name" value="Mos1_HTH"/>
</dbReference>
<evidence type="ECO:0000259" key="2">
    <source>
        <dbReference type="Pfam" id="PF17906"/>
    </source>
</evidence>
<dbReference type="Proteomes" id="UP000887116">
    <property type="component" value="Unassembled WGS sequence"/>
</dbReference>